<name>A0ABU5VPR4_9BACT</name>
<evidence type="ECO:0000313" key="3">
    <source>
        <dbReference type="Proteomes" id="UP001302274"/>
    </source>
</evidence>
<comment type="caution">
    <text evidence="2">The sequence shown here is derived from an EMBL/GenBank/DDBJ whole genome shotgun (WGS) entry which is preliminary data.</text>
</comment>
<evidence type="ECO:0008006" key="4">
    <source>
        <dbReference type="Google" id="ProtNLM"/>
    </source>
</evidence>
<evidence type="ECO:0000256" key="1">
    <source>
        <dbReference type="SAM" id="SignalP"/>
    </source>
</evidence>
<keyword evidence="3" id="KW-1185">Reference proteome</keyword>
<feature type="signal peptide" evidence="1">
    <location>
        <begin position="1"/>
        <end position="18"/>
    </location>
</feature>
<feature type="chain" id="PRO_5045962019" description="DUF2059 domain-containing protein" evidence="1">
    <location>
        <begin position="19"/>
        <end position="274"/>
    </location>
</feature>
<protein>
    <recommendedName>
        <fullName evidence="4">DUF2059 domain-containing protein</fullName>
    </recommendedName>
</protein>
<gene>
    <name evidence="2" type="ORF">SHI21_02400</name>
</gene>
<dbReference type="EMBL" id="JAYGJQ010000001">
    <property type="protein sequence ID" value="MEA9355030.1"/>
    <property type="molecule type" value="Genomic_DNA"/>
</dbReference>
<evidence type="ECO:0000313" key="2">
    <source>
        <dbReference type="EMBL" id="MEA9355030.1"/>
    </source>
</evidence>
<dbReference type="Proteomes" id="UP001302274">
    <property type="component" value="Unassembled WGS sequence"/>
</dbReference>
<proteinExistence type="predicted"/>
<dbReference type="RefSeq" id="WP_323574520.1">
    <property type="nucleotide sequence ID" value="NZ_JAYGJQ010000001.1"/>
</dbReference>
<accession>A0ABU5VPR4</accession>
<sequence>MRLAAIFILALSIHLAFAQEAKSQTAAHEKSLIEKMRPQLMSILGEEWTVKLIGVDKSIPVDEVPMPKIPKVEDDAKSVAIYDKKADKIVLKLTPEQDQKYNYAYIKEVYEATRQTKPNDDEIGKMMNVLAQGGTREGVYRSMVLDSVYGGMENWDKPVKSVTADFAVYFYGKYFDKKIVKKSFEGMSIYTLKRLVAEKALEVADAFGDDRDGLERWYAIMSADLATRFPQIWTNATRRKTSALEHKTWASKVPVQHIKSELVIKIHSALNSMI</sequence>
<keyword evidence="1" id="KW-0732">Signal</keyword>
<organism evidence="2 3">
    <name type="scientific">Bacteriovorax antarcticus</name>
    <dbReference type="NCBI Taxonomy" id="3088717"/>
    <lineage>
        <taxon>Bacteria</taxon>
        <taxon>Pseudomonadati</taxon>
        <taxon>Bdellovibrionota</taxon>
        <taxon>Bacteriovoracia</taxon>
        <taxon>Bacteriovoracales</taxon>
        <taxon>Bacteriovoracaceae</taxon>
        <taxon>Bacteriovorax</taxon>
    </lineage>
</organism>
<reference evidence="2 3" key="1">
    <citation type="submission" date="2023-11" db="EMBL/GenBank/DDBJ databases">
        <title>A Novel Polar Bacteriovorax (B. antarcticus) Isolated from the Biocrust in Antarctica.</title>
        <authorList>
            <person name="Mun W."/>
            <person name="Choi S.Y."/>
            <person name="Mitchell R.J."/>
        </authorList>
    </citation>
    <scope>NUCLEOTIDE SEQUENCE [LARGE SCALE GENOMIC DNA]</scope>
    <source>
        <strain evidence="2 3">PP10</strain>
    </source>
</reference>